<feature type="region of interest" description="Disordered" evidence="1">
    <location>
        <begin position="66"/>
        <end position="176"/>
    </location>
</feature>
<accession>A0A0R3SKS4</accession>
<reference evidence="4" key="1">
    <citation type="submission" date="2017-02" db="UniProtKB">
        <authorList>
            <consortium name="WormBaseParasite"/>
        </authorList>
    </citation>
    <scope>IDENTIFICATION</scope>
</reference>
<feature type="compositionally biased region" description="Polar residues" evidence="1">
    <location>
        <begin position="22"/>
        <end position="31"/>
    </location>
</feature>
<gene>
    <name evidence="2" type="ORF">HDID_LOCUS5537</name>
</gene>
<feature type="region of interest" description="Disordered" evidence="1">
    <location>
        <begin position="1"/>
        <end position="31"/>
    </location>
</feature>
<protein>
    <submittedName>
        <fullName evidence="2 4">Uncharacterized protein</fullName>
    </submittedName>
</protein>
<evidence type="ECO:0000313" key="2">
    <source>
        <dbReference type="EMBL" id="VDL57855.1"/>
    </source>
</evidence>
<feature type="compositionally biased region" description="Basic and acidic residues" evidence="1">
    <location>
        <begin position="128"/>
        <end position="160"/>
    </location>
</feature>
<evidence type="ECO:0000313" key="4">
    <source>
        <dbReference type="WBParaSite" id="HDID_0000553901-mRNA-1"/>
    </source>
</evidence>
<evidence type="ECO:0000313" key="3">
    <source>
        <dbReference type="Proteomes" id="UP000274504"/>
    </source>
</evidence>
<dbReference type="AlphaFoldDB" id="A0A0R3SKS4"/>
<dbReference type="EMBL" id="UYSG01002963">
    <property type="protein sequence ID" value="VDL57855.1"/>
    <property type="molecule type" value="Genomic_DNA"/>
</dbReference>
<sequence>MGAKVSSHRVGFGRLSDRSSDESNSFTVKNQSHNVRSLVQSQSYEEQSGVVQTLCDTTDTRKIGLKEKFSKSSKQDLNSSRNRSRRTQGALFSEEHSSDMDNDSDTSSSITIGNGTAETILKKLRRSRIQEQKTKSETALSDSKKILNNESNRGIDDIETKPIVTSNSTKRDSDEDIFSDNGDSFFIQMSKGSTFNSNLYNGQSLLPASPSKLGFTEQKSGDIIFTAYIGMKGPSRDEYQMIKKVSKHRIRGLEKQQNCKIQFFDEPLEMKAQPVYKLQITGPGYREVLTCKNSLPKCITERLITANNSTDELFLRYQRRK</sequence>
<name>A0A0R3SKS4_HYMDI</name>
<organism evidence="4">
    <name type="scientific">Hymenolepis diminuta</name>
    <name type="common">Rat tapeworm</name>
    <dbReference type="NCBI Taxonomy" id="6216"/>
    <lineage>
        <taxon>Eukaryota</taxon>
        <taxon>Metazoa</taxon>
        <taxon>Spiralia</taxon>
        <taxon>Lophotrochozoa</taxon>
        <taxon>Platyhelminthes</taxon>
        <taxon>Cestoda</taxon>
        <taxon>Eucestoda</taxon>
        <taxon>Cyclophyllidea</taxon>
        <taxon>Hymenolepididae</taxon>
        <taxon>Hymenolepis</taxon>
    </lineage>
</organism>
<evidence type="ECO:0000256" key="1">
    <source>
        <dbReference type="SAM" id="MobiDB-lite"/>
    </source>
</evidence>
<proteinExistence type="predicted"/>
<reference evidence="2 3" key="2">
    <citation type="submission" date="2018-11" db="EMBL/GenBank/DDBJ databases">
        <authorList>
            <consortium name="Pathogen Informatics"/>
        </authorList>
    </citation>
    <scope>NUCLEOTIDE SEQUENCE [LARGE SCALE GENOMIC DNA]</scope>
</reference>
<dbReference type="OrthoDB" id="6241283at2759"/>
<dbReference type="Proteomes" id="UP000274504">
    <property type="component" value="Unassembled WGS sequence"/>
</dbReference>
<dbReference type="WBParaSite" id="HDID_0000553901-mRNA-1">
    <property type="protein sequence ID" value="HDID_0000553901-mRNA-1"/>
    <property type="gene ID" value="HDID_0000553901"/>
</dbReference>